<dbReference type="InterPro" id="IPR001611">
    <property type="entry name" value="Leu-rich_rpt"/>
</dbReference>
<dbReference type="Pfam" id="PF13855">
    <property type="entry name" value="LRR_8"/>
    <property type="match status" value="1"/>
</dbReference>
<sequence length="310" mass="34987">MAWRCVLVVVVAAAVVLASPTPAPGALTRNNPGWPCPIQTQIAPCKCSEDTEYNLHLDCSLANSDEELLRIFSSTFPFNDFYELKIIHDHNDVTNVIDEITANTFADLTFERIIITGTRLEDINDEAFADSHATLKYLELSNNYLYTVPFESLALYLKLHTFILDDNAFPFLFDLESGSLEVFSANRNHNMKMTSSSQFTLVPSLRELYLSEIGLTELQTGLFNNMTQLEVVDFSKNHLTTLEEESIKIQGNTIRRINFDTNEISFIRHDAFLGLRTDAILSLAENQLEVLMRNTGSISFNRSRTGKPSI</sequence>
<gene>
    <name evidence="4" type="primary">LUCB_4</name>
    <name evidence="4" type="ORF">GWK47_031235</name>
</gene>
<comment type="caution">
    <text evidence="4">The sequence shown here is derived from an EMBL/GenBank/DDBJ whole genome shotgun (WGS) entry which is preliminary data.</text>
</comment>
<proteinExistence type="predicted"/>
<feature type="chain" id="PRO_5035214897" evidence="3">
    <location>
        <begin position="19"/>
        <end position="310"/>
    </location>
</feature>
<dbReference type="InterPro" id="IPR032675">
    <property type="entry name" value="LRR_dom_sf"/>
</dbReference>
<evidence type="ECO:0000256" key="2">
    <source>
        <dbReference type="ARBA" id="ARBA00022737"/>
    </source>
</evidence>
<keyword evidence="2" id="KW-0677">Repeat</keyword>
<dbReference type="SUPFAM" id="SSF52058">
    <property type="entry name" value="L domain-like"/>
    <property type="match status" value="1"/>
</dbReference>
<evidence type="ECO:0000313" key="5">
    <source>
        <dbReference type="Proteomes" id="UP000770661"/>
    </source>
</evidence>
<keyword evidence="3" id="KW-0732">Signal</keyword>
<dbReference type="Gene3D" id="3.80.10.10">
    <property type="entry name" value="Ribonuclease Inhibitor"/>
    <property type="match status" value="2"/>
</dbReference>
<evidence type="ECO:0000313" key="4">
    <source>
        <dbReference type="EMBL" id="KAG0729029.1"/>
    </source>
</evidence>
<evidence type="ECO:0000256" key="3">
    <source>
        <dbReference type="SAM" id="SignalP"/>
    </source>
</evidence>
<dbReference type="AlphaFoldDB" id="A0A8J4YWX8"/>
<dbReference type="OrthoDB" id="6418227at2759"/>
<name>A0A8J4YWX8_CHIOP</name>
<dbReference type="PANTHER" id="PTHR24366:SF96">
    <property type="entry name" value="LEUCINE RICH REPEAT CONTAINING 53"/>
    <property type="match status" value="1"/>
</dbReference>
<feature type="signal peptide" evidence="3">
    <location>
        <begin position="1"/>
        <end position="18"/>
    </location>
</feature>
<dbReference type="InterPro" id="IPR026906">
    <property type="entry name" value="LRR_5"/>
</dbReference>
<protein>
    <submittedName>
        <fullName evidence="4">Oplophorus-luciferin 2-monooxygenase non-catalytic subunit</fullName>
    </submittedName>
</protein>
<dbReference type="Proteomes" id="UP000770661">
    <property type="component" value="Unassembled WGS sequence"/>
</dbReference>
<dbReference type="Pfam" id="PF13306">
    <property type="entry name" value="LRR_5"/>
    <property type="match status" value="1"/>
</dbReference>
<dbReference type="PANTHER" id="PTHR24366">
    <property type="entry name" value="IG(IMMUNOGLOBULIN) AND LRR(LEUCINE RICH REPEAT) DOMAINS"/>
    <property type="match status" value="1"/>
</dbReference>
<keyword evidence="5" id="KW-1185">Reference proteome</keyword>
<reference evidence="4" key="1">
    <citation type="submission" date="2020-07" db="EMBL/GenBank/DDBJ databases">
        <title>The High-quality genome of the commercially important snow crab, Chionoecetes opilio.</title>
        <authorList>
            <person name="Jeong J.-H."/>
            <person name="Ryu S."/>
        </authorList>
    </citation>
    <scope>NUCLEOTIDE SEQUENCE</scope>
    <source>
        <strain evidence="4">MADBK_172401_WGS</strain>
        <tissue evidence="4">Digestive gland</tissue>
    </source>
</reference>
<keyword evidence="1" id="KW-0433">Leucine-rich repeat</keyword>
<evidence type="ECO:0000256" key="1">
    <source>
        <dbReference type="ARBA" id="ARBA00022614"/>
    </source>
</evidence>
<dbReference type="EMBL" id="JACEEZ010001592">
    <property type="protein sequence ID" value="KAG0729029.1"/>
    <property type="molecule type" value="Genomic_DNA"/>
</dbReference>
<accession>A0A8J4YWX8</accession>
<organism evidence="4 5">
    <name type="scientific">Chionoecetes opilio</name>
    <name type="common">Atlantic snow crab</name>
    <name type="synonym">Cancer opilio</name>
    <dbReference type="NCBI Taxonomy" id="41210"/>
    <lineage>
        <taxon>Eukaryota</taxon>
        <taxon>Metazoa</taxon>
        <taxon>Ecdysozoa</taxon>
        <taxon>Arthropoda</taxon>
        <taxon>Crustacea</taxon>
        <taxon>Multicrustacea</taxon>
        <taxon>Malacostraca</taxon>
        <taxon>Eumalacostraca</taxon>
        <taxon>Eucarida</taxon>
        <taxon>Decapoda</taxon>
        <taxon>Pleocyemata</taxon>
        <taxon>Brachyura</taxon>
        <taxon>Eubrachyura</taxon>
        <taxon>Majoidea</taxon>
        <taxon>Majidae</taxon>
        <taxon>Chionoecetes</taxon>
    </lineage>
</organism>